<evidence type="ECO:0000313" key="7">
    <source>
        <dbReference type="EMBL" id="GGI05386.1"/>
    </source>
</evidence>
<feature type="domain" description="NAD-dependent epimerase/dehydratase" evidence="6">
    <location>
        <begin position="13"/>
        <end position="243"/>
    </location>
</feature>
<dbReference type="EMBL" id="BMHA01000004">
    <property type="protein sequence ID" value="GGI05386.1"/>
    <property type="molecule type" value="Genomic_DNA"/>
</dbReference>
<dbReference type="Pfam" id="PF01370">
    <property type="entry name" value="Epimerase"/>
    <property type="match status" value="1"/>
</dbReference>
<proteinExistence type="inferred from homology"/>
<organism evidence="7 8">
    <name type="scientific">Egicoccus halophilus</name>
    <dbReference type="NCBI Taxonomy" id="1670830"/>
    <lineage>
        <taxon>Bacteria</taxon>
        <taxon>Bacillati</taxon>
        <taxon>Actinomycetota</taxon>
        <taxon>Nitriliruptoria</taxon>
        <taxon>Egicoccales</taxon>
        <taxon>Egicoccaceae</taxon>
        <taxon>Egicoccus</taxon>
    </lineage>
</organism>
<dbReference type="EC" id="1.1.1.271" evidence="5"/>
<dbReference type="GO" id="GO:0016853">
    <property type="term" value="F:isomerase activity"/>
    <property type="evidence" value="ECO:0007669"/>
    <property type="project" value="UniProtKB-KW"/>
</dbReference>
<sequence>MSQPYDLTGKRVWVAGHRGMVGSALVRRLAREPVADVVTATSAEVDLRRQEPTERFVADERPDVVLLAAAKVGGIEANRTAQAEFLYDNLMIAANVIEAARRVGVERFVVLGSSCVYPREAPQPIAESSLLTGPLEPTNEGYAVAKIAALELAKFYRRQHGMDAISLMPSNLYGPNDNFDPTGSHVLAALLRKVHLAKVTGAPSVPVWGTGTPRREFLHVDDLADATVHALCHHAGEEHLNVGWGDDVTIRAVAELICEVVGYDGELAFDTSMPDGMPRKLLDTSRMQALGWQPRIGLREGLTDAYRWFVDHVAERV</sequence>
<dbReference type="Proteomes" id="UP000650511">
    <property type="component" value="Unassembled WGS sequence"/>
</dbReference>
<feature type="binding site" evidence="5">
    <location>
        <begin position="111"/>
        <end position="114"/>
    </location>
    <ligand>
        <name>NADP(+)</name>
        <dbReference type="ChEBI" id="CHEBI:58349"/>
    </ligand>
</feature>
<keyword evidence="8" id="KW-1185">Reference proteome</keyword>
<dbReference type="GO" id="GO:0050577">
    <property type="term" value="F:GDP-L-fucose synthase activity"/>
    <property type="evidence" value="ECO:0007669"/>
    <property type="project" value="UniProtKB-UniRule"/>
</dbReference>
<evidence type="ECO:0000256" key="4">
    <source>
        <dbReference type="ARBA" id="ARBA00023235"/>
    </source>
</evidence>
<evidence type="ECO:0000313" key="8">
    <source>
        <dbReference type="Proteomes" id="UP000650511"/>
    </source>
</evidence>
<dbReference type="AlphaFoldDB" id="A0A8J3A9M9"/>
<dbReference type="Gene3D" id="3.90.25.10">
    <property type="entry name" value="UDP-galactose 4-epimerase, domain 1"/>
    <property type="match status" value="1"/>
</dbReference>
<dbReference type="InterPro" id="IPR036291">
    <property type="entry name" value="NAD(P)-bd_dom_sf"/>
</dbReference>
<dbReference type="Gene3D" id="3.40.50.720">
    <property type="entry name" value="NAD(P)-binding Rossmann-like Domain"/>
    <property type="match status" value="1"/>
</dbReference>
<evidence type="ECO:0000256" key="2">
    <source>
        <dbReference type="ARBA" id="ARBA00022857"/>
    </source>
</evidence>
<dbReference type="InterPro" id="IPR028614">
    <property type="entry name" value="GDP_fucose/colitose_synth"/>
</dbReference>
<feature type="binding site" evidence="5">
    <location>
        <begin position="169"/>
        <end position="172"/>
    </location>
    <ligand>
        <name>NADP(+)</name>
        <dbReference type="ChEBI" id="CHEBI:58349"/>
    </ligand>
</feature>
<dbReference type="GO" id="GO:0042351">
    <property type="term" value="P:'de novo' GDP-L-fucose biosynthetic process"/>
    <property type="evidence" value="ECO:0007669"/>
    <property type="project" value="UniProtKB-UniRule"/>
</dbReference>
<dbReference type="SUPFAM" id="SSF51735">
    <property type="entry name" value="NAD(P)-binding Rossmann-fold domains"/>
    <property type="match status" value="1"/>
</dbReference>
<dbReference type="UniPathway" id="UPA00128">
    <property type="reaction ID" value="UER00191"/>
</dbReference>
<dbReference type="HAMAP" id="MF_00956">
    <property type="entry name" value="GDP_fucose_synth"/>
    <property type="match status" value="1"/>
</dbReference>
<dbReference type="GO" id="GO:0070401">
    <property type="term" value="F:NADP+ binding"/>
    <property type="evidence" value="ECO:0007669"/>
    <property type="project" value="UniProtKB-UniRule"/>
</dbReference>
<dbReference type="PANTHER" id="PTHR43238:SF1">
    <property type="entry name" value="GDP-L-FUCOSE SYNTHASE"/>
    <property type="match status" value="1"/>
</dbReference>
<accession>A0A8J3A9M9</accession>
<keyword evidence="3 5" id="KW-0560">Oxidoreductase</keyword>
<keyword evidence="4 5" id="KW-0413">Isomerase</keyword>
<evidence type="ECO:0000256" key="1">
    <source>
        <dbReference type="ARBA" id="ARBA00005959"/>
    </source>
</evidence>
<feature type="binding site" evidence="5">
    <location>
        <position position="193"/>
    </location>
    <ligand>
        <name>substrate</name>
    </ligand>
</feature>
<keyword evidence="5" id="KW-0511">Multifunctional enzyme</keyword>
<comment type="similarity">
    <text evidence="1 5">Belongs to the NAD(P)-dependent epimerase/dehydratase family. Fucose synthase subfamily.</text>
</comment>
<feature type="binding site" evidence="5">
    <location>
        <position position="208"/>
    </location>
    <ligand>
        <name>substrate</name>
    </ligand>
</feature>
<comment type="catalytic activity">
    <reaction evidence="5">
        <text>GDP-beta-L-fucose + NADP(+) = GDP-4-dehydro-alpha-D-rhamnose + NADPH + H(+)</text>
        <dbReference type="Rhea" id="RHEA:18885"/>
        <dbReference type="ChEBI" id="CHEBI:15378"/>
        <dbReference type="ChEBI" id="CHEBI:57273"/>
        <dbReference type="ChEBI" id="CHEBI:57783"/>
        <dbReference type="ChEBI" id="CHEBI:57964"/>
        <dbReference type="ChEBI" id="CHEBI:58349"/>
        <dbReference type="EC" id="1.1.1.271"/>
    </reaction>
</comment>
<protein>
    <recommendedName>
        <fullName evidence="5">GDP-L-fucose synthase</fullName>
        <ecNumber evidence="5">1.1.1.271</ecNumber>
    </recommendedName>
    <alternativeName>
        <fullName evidence="5">GDP-4-keto-6-deoxy-D-mannose-3,5-epimerase-4-reductase</fullName>
    </alternativeName>
</protein>
<dbReference type="PANTHER" id="PTHR43238">
    <property type="entry name" value="GDP-L-FUCOSE SYNTHASE"/>
    <property type="match status" value="1"/>
</dbReference>
<feature type="binding site" evidence="5">
    <location>
        <position position="185"/>
    </location>
    <ligand>
        <name>NADP(+)</name>
        <dbReference type="ChEBI" id="CHEBI:58349"/>
    </ligand>
</feature>
<evidence type="ECO:0000256" key="3">
    <source>
        <dbReference type="ARBA" id="ARBA00023002"/>
    </source>
</evidence>
<feature type="binding site" evidence="5">
    <location>
        <position position="275"/>
    </location>
    <ligand>
        <name>substrate</name>
    </ligand>
</feature>
<feature type="binding site" evidence="5">
    <location>
        <position position="215"/>
    </location>
    <ligand>
        <name>substrate</name>
    </ligand>
</feature>
<feature type="binding site" evidence="5">
    <location>
        <position position="146"/>
    </location>
    <ligand>
        <name>NADP(+)</name>
        <dbReference type="ChEBI" id="CHEBI:58349"/>
    </ligand>
</feature>
<feature type="site" description="Important for catalytic activity" evidence="5">
    <location>
        <position position="115"/>
    </location>
</feature>
<reference evidence="7" key="1">
    <citation type="journal article" date="2014" name="Int. J. Syst. Evol. Microbiol.">
        <title>Complete genome sequence of Corynebacterium casei LMG S-19264T (=DSM 44701T), isolated from a smear-ripened cheese.</title>
        <authorList>
            <consortium name="US DOE Joint Genome Institute (JGI-PGF)"/>
            <person name="Walter F."/>
            <person name="Albersmeier A."/>
            <person name="Kalinowski J."/>
            <person name="Ruckert C."/>
        </authorList>
    </citation>
    <scope>NUCLEOTIDE SEQUENCE</scope>
    <source>
        <strain evidence="7">CGMCC 1.14988</strain>
    </source>
</reference>
<dbReference type="CDD" id="cd05239">
    <property type="entry name" value="GDP_FS_SDR_e"/>
    <property type="match status" value="1"/>
</dbReference>
<comment type="pathway">
    <text evidence="5">Nucleotide-sugar biosynthesis; GDP-L-fucose biosynthesis via de novo pathway; GDP-L-fucose from GDP-alpha-D-mannose: step 2/2.</text>
</comment>
<keyword evidence="2 5" id="KW-0521">NADP</keyword>
<dbReference type="InterPro" id="IPR001509">
    <property type="entry name" value="Epimerase_deHydtase"/>
</dbReference>
<feature type="site" description="Important for catalytic activity" evidence="5">
    <location>
        <position position="113"/>
    </location>
</feature>
<feature type="binding site" evidence="5">
    <location>
        <begin position="16"/>
        <end position="22"/>
    </location>
    <ligand>
        <name>NADP(+)</name>
        <dbReference type="ChEBI" id="CHEBI:58349"/>
    </ligand>
</feature>
<comment type="function">
    <text evidence="5">Catalyzes the two-step NADP-dependent conversion of GDP-4-dehydro-6-deoxy-D-mannose to GDP-fucose, involving an epimerase and a reductase reaction.</text>
</comment>
<comment type="caution">
    <text evidence="7">The sequence shown here is derived from an EMBL/GenBank/DDBJ whole genome shotgun (WGS) entry which is preliminary data.</text>
</comment>
<reference evidence="7" key="2">
    <citation type="submission" date="2020-09" db="EMBL/GenBank/DDBJ databases">
        <authorList>
            <person name="Sun Q."/>
            <person name="Zhou Y."/>
        </authorList>
    </citation>
    <scope>NUCLEOTIDE SEQUENCE</scope>
    <source>
        <strain evidence="7">CGMCC 1.14988</strain>
    </source>
</reference>
<gene>
    <name evidence="5 7" type="primary">fcl</name>
    <name evidence="7" type="ORF">GCM10011354_13840</name>
</gene>
<name>A0A8J3A9M9_9ACTN</name>
<evidence type="ECO:0000256" key="5">
    <source>
        <dbReference type="HAMAP-Rule" id="MF_00956"/>
    </source>
</evidence>
<evidence type="ECO:0000259" key="6">
    <source>
        <dbReference type="Pfam" id="PF01370"/>
    </source>
</evidence>
<dbReference type="RefSeq" id="WP_130649373.1">
    <property type="nucleotide sequence ID" value="NZ_BMHA01000004.1"/>
</dbReference>
<feature type="active site" description="Proton donor/acceptor" evidence="5">
    <location>
        <position position="142"/>
    </location>
</feature>
<dbReference type="OrthoDB" id="9811425at2"/>